<dbReference type="Proteomes" id="UP000007796">
    <property type="component" value="Unassembled WGS sequence"/>
</dbReference>
<evidence type="ECO:0000256" key="1">
    <source>
        <dbReference type="ARBA" id="ARBA00005251"/>
    </source>
</evidence>
<evidence type="ECO:0000256" key="5">
    <source>
        <dbReference type="ARBA" id="ARBA00042623"/>
    </source>
</evidence>
<proteinExistence type="inferred from homology"/>
<dbReference type="HOGENOM" id="CLU_036531_2_0_1"/>
<dbReference type="InterPro" id="IPR020574">
    <property type="entry name" value="Ribosomal_uS9_CS"/>
</dbReference>
<evidence type="ECO:0000256" key="6">
    <source>
        <dbReference type="RuleBase" id="RU003815"/>
    </source>
</evidence>
<dbReference type="InParanoid" id="F0XLU0"/>
<dbReference type="EMBL" id="GL629794">
    <property type="protein sequence ID" value="EFX01142.1"/>
    <property type="molecule type" value="Genomic_DNA"/>
</dbReference>
<dbReference type="RefSeq" id="XP_014170624.1">
    <property type="nucleotide sequence ID" value="XM_014315149.1"/>
</dbReference>
<evidence type="ECO:0000256" key="7">
    <source>
        <dbReference type="SAM" id="MobiDB-lite"/>
    </source>
</evidence>
<evidence type="ECO:0000256" key="3">
    <source>
        <dbReference type="ARBA" id="ARBA00023274"/>
    </source>
</evidence>
<dbReference type="FunFam" id="3.30.230.10:FF:000001">
    <property type="entry name" value="30S ribosomal protein S9"/>
    <property type="match status" value="1"/>
</dbReference>
<feature type="region of interest" description="Disordered" evidence="7">
    <location>
        <begin position="33"/>
        <end position="67"/>
    </location>
</feature>
<dbReference type="GO" id="GO:0006412">
    <property type="term" value="P:translation"/>
    <property type="evidence" value="ECO:0007669"/>
    <property type="project" value="InterPro"/>
</dbReference>
<dbReference type="InterPro" id="IPR023035">
    <property type="entry name" value="Ribosomal_uS9_bac/plastid"/>
</dbReference>
<gene>
    <name evidence="8" type="ORF">CMQ_6084</name>
</gene>
<keyword evidence="3 6" id="KW-0687">Ribonucleoprotein</keyword>
<sequence length="348" mass="37909">MSSLRSVLLSQRAVCSLPLQLERQFSLLRVGSGVPSTTATANSSRTPSETRRSSTFGGADNGSLTGSNEISSVGDVLAITGFERGGGALDGVTTSLDGTATSTLTGYARPVPASPSYFSRQPNFNDSFLRLQTLFRKYGHLPLVPAEQVERVAWRSLRDYRHNSGEEIKAPQYNKCIAIVKHLNKIHPTLKPAGLADALNEFKREVNPFDNVAKQLTIDRFGRAVGVGRRKTSVARAWVVEGTGEMQVNGKSLSEMFGRVHDRESATWALRATNRMDKYNVWALAEGGGTTGQAEALTLAVAKALVAHEPALKTALRKAGCIARDPRMVERKKHGHVKARKMPAWVKR</sequence>
<keyword evidence="2 6" id="KW-0689">Ribosomal protein</keyword>
<dbReference type="eggNOG" id="KOG1697">
    <property type="taxonomic scope" value="Eukaryota"/>
</dbReference>
<dbReference type="AlphaFoldDB" id="F0XLU0"/>
<reference evidence="8 9" key="1">
    <citation type="journal article" date="2011" name="Proc. Natl. Acad. Sci. U.S.A.">
        <title>Genome and transcriptome analyses of the mountain pine beetle-fungal symbiont Grosmannia clavigera, a lodgepole pine pathogen.</title>
        <authorList>
            <person name="DiGuistini S."/>
            <person name="Wang Y."/>
            <person name="Liao N.Y."/>
            <person name="Taylor G."/>
            <person name="Tanguay P."/>
            <person name="Feau N."/>
            <person name="Henrissat B."/>
            <person name="Chan S.K."/>
            <person name="Hesse-Orce U."/>
            <person name="Alamouti S.M."/>
            <person name="Tsui C.K.M."/>
            <person name="Docking R.T."/>
            <person name="Levasseur A."/>
            <person name="Haridas S."/>
            <person name="Robertson G."/>
            <person name="Birol I."/>
            <person name="Holt R.A."/>
            <person name="Marra M.A."/>
            <person name="Hamelin R.C."/>
            <person name="Hirst M."/>
            <person name="Jones S.J.M."/>
            <person name="Bohlmann J."/>
            <person name="Breuil C."/>
        </authorList>
    </citation>
    <scope>NUCLEOTIDE SEQUENCE [LARGE SCALE GENOMIC DNA]</scope>
    <source>
        <strain evidence="9">kw1407 / UAMH 11150</strain>
    </source>
</reference>
<evidence type="ECO:0000256" key="2">
    <source>
        <dbReference type="ARBA" id="ARBA00022980"/>
    </source>
</evidence>
<dbReference type="InterPro" id="IPR000754">
    <property type="entry name" value="Ribosomal_uS9"/>
</dbReference>
<dbReference type="STRING" id="655863.F0XLU0"/>
<dbReference type="PANTHER" id="PTHR21569:SF1">
    <property type="entry name" value="SMALL RIBOSOMAL SUBUNIT PROTEIN US9M"/>
    <property type="match status" value="1"/>
</dbReference>
<dbReference type="FunCoup" id="F0XLU0">
    <property type="interactions" value="147"/>
</dbReference>
<name>F0XLU0_GROCL</name>
<comment type="similarity">
    <text evidence="1 6">Belongs to the universal ribosomal protein uS9 family.</text>
</comment>
<dbReference type="GO" id="GO:0003735">
    <property type="term" value="F:structural constituent of ribosome"/>
    <property type="evidence" value="ECO:0007669"/>
    <property type="project" value="InterPro"/>
</dbReference>
<dbReference type="Pfam" id="PF00380">
    <property type="entry name" value="Ribosomal_S9"/>
    <property type="match status" value="1"/>
</dbReference>
<dbReference type="Gene3D" id="3.30.230.10">
    <property type="match status" value="1"/>
</dbReference>
<evidence type="ECO:0000313" key="8">
    <source>
        <dbReference type="EMBL" id="EFX01142.1"/>
    </source>
</evidence>
<dbReference type="GO" id="GO:0005763">
    <property type="term" value="C:mitochondrial small ribosomal subunit"/>
    <property type="evidence" value="ECO:0007669"/>
    <property type="project" value="TreeGrafter"/>
</dbReference>
<evidence type="ECO:0000256" key="4">
    <source>
        <dbReference type="ARBA" id="ARBA00039318"/>
    </source>
</evidence>
<dbReference type="SUPFAM" id="SSF54211">
    <property type="entry name" value="Ribosomal protein S5 domain 2-like"/>
    <property type="match status" value="1"/>
</dbReference>
<organism evidence="9">
    <name type="scientific">Grosmannia clavigera (strain kw1407 / UAMH 11150)</name>
    <name type="common">Blue stain fungus</name>
    <name type="synonym">Graphiocladiella clavigera</name>
    <dbReference type="NCBI Taxonomy" id="655863"/>
    <lineage>
        <taxon>Eukaryota</taxon>
        <taxon>Fungi</taxon>
        <taxon>Dikarya</taxon>
        <taxon>Ascomycota</taxon>
        <taxon>Pezizomycotina</taxon>
        <taxon>Sordariomycetes</taxon>
        <taxon>Sordariomycetidae</taxon>
        <taxon>Ophiostomatales</taxon>
        <taxon>Ophiostomataceae</taxon>
        <taxon>Leptographium</taxon>
    </lineage>
</organism>
<dbReference type="NCBIfam" id="NF001099">
    <property type="entry name" value="PRK00132.1"/>
    <property type="match status" value="1"/>
</dbReference>
<dbReference type="PROSITE" id="PS00360">
    <property type="entry name" value="RIBOSOMAL_S9"/>
    <property type="match status" value="1"/>
</dbReference>
<dbReference type="InterPro" id="IPR020568">
    <property type="entry name" value="Ribosomal_Su5_D2-typ_SF"/>
</dbReference>
<protein>
    <recommendedName>
        <fullName evidence="4">Small ribosomal subunit protein uS9m</fullName>
    </recommendedName>
    <alternativeName>
        <fullName evidence="5">37S ribosomal protein S9, mitochondrial</fullName>
    </alternativeName>
</protein>
<keyword evidence="9" id="KW-1185">Reference proteome</keyword>
<accession>F0XLU0</accession>
<dbReference type="InterPro" id="IPR014721">
    <property type="entry name" value="Ribsml_uS5_D2-typ_fold_subgr"/>
</dbReference>
<evidence type="ECO:0000313" key="9">
    <source>
        <dbReference type="Proteomes" id="UP000007796"/>
    </source>
</evidence>
<dbReference type="PANTHER" id="PTHR21569">
    <property type="entry name" value="RIBOSOMAL PROTEIN S9"/>
    <property type="match status" value="1"/>
</dbReference>
<dbReference type="GO" id="GO:0003723">
    <property type="term" value="F:RNA binding"/>
    <property type="evidence" value="ECO:0007669"/>
    <property type="project" value="TreeGrafter"/>
</dbReference>
<dbReference type="OrthoDB" id="10254627at2759"/>
<dbReference type="GeneID" id="25979478"/>